<sequence length="533" mass="57905">MARDSAPASRSAMTRPTAEGEGMRTTLGRPDTHRHPTGPNDTPARPYLPGAQSPHRAPIPPDGPIPATLRMTPPGDPLEAQADHVAAQVMRMALPPTFPPPPHGPSGPATVDRARTPPIATASAAGSLDVEPAASGVAEVVRAPGTPLDRRTRDWFEPRFGHDFGDVRIHADASAAASAQALDAHAYTTGRHVVLSRDAPSLDSASGKQLLAHELTHVVQQRSARQRTGRIVARQKKGQPKGDQVMSWSTPHADPPVIAQVFFATNSTALTDDDKQALQRVVDAINAHKGALLPAMKIEFEGYADPRSTSYKGGNGKLAYDRAESCEGYLRTHLSAKGRSNVILKSKSKGVDRALKQFPHRYQRMVLVYVDERIPPKKERRPAKSCKSAKQRCRNILSAHAKRFTQTEQRHLSHLLKDATTQDGFLNALDPELIKIAYGLLGEMTEKEAEAFVNRFKVCTDLKHHSFAGPDATDEDVIQALKGLHERIDGALDHLVQGSAKDTMGGGGNGRRVALNKYVAKARTVSNSIYFKW</sequence>
<dbReference type="Proteomes" id="UP000694660">
    <property type="component" value="Unassembled WGS sequence"/>
</dbReference>
<dbReference type="EMBL" id="JAEKFT010000011">
    <property type="protein sequence ID" value="MBT0961754.1"/>
    <property type="molecule type" value="Genomic_DNA"/>
</dbReference>
<dbReference type="Pfam" id="PF13699">
    <property type="entry name" value="eCIS_core"/>
    <property type="match status" value="1"/>
</dbReference>
<feature type="domain" description="eCIS core" evidence="2">
    <location>
        <begin position="147"/>
        <end position="224"/>
    </location>
</feature>
<gene>
    <name evidence="3" type="ORF">I8J34_11290</name>
</gene>
<keyword evidence="4" id="KW-1185">Reference proteome</keyword>
<evidence type="ECO:0000259" key="2">
    <source>
        <dbReference type="Pfam" id="PF13699"/>
    </source>
</evidence>
<protein>
    <submittedName>
        <fullName evidence="3">DUF4157 domain-containing protein</fullName>
    </submittedName>
</protein>
<evidence type="ECO:0000313" key="3">
    <source>
        <dbReference type="EMBL" id="MBT0961754.1"/>
    </source>
</evidence>
<evidence type="ECO:0000313" key="4">
    <source>
        <dbReference type="Proteomes" id="UP000694660"/>
    </source>
</evidence>
<comment type="caution">
    <text evidence="3">The sequence shown here is derived from an EMBL/GenBank/DDBJ whole genome shotgun (WGS) entry which is preliminary data.</text>
</comment>
<accession>A0A944D875</accession>
<dbReference type="AlphaFoldDB" id="A0A944D875"/>
<dbReference type="InterPro" id="IPR036737">
    <property type="entry name" value="OmpA-like_sf"/>
</dbReference>
<dbReference type="RefSeq" id="WP_214361511.1">
    <property type="nucleotide sequence ID" value="NZ_JAEKFT010000011.1"/>
</dbReference>
<feature type="region of interest" description="Disordered" evidence="1">
    <location>
        <begin position="1"/>
        <end position="78"/>
    </location>
</feature>
<evidence type="ECO:0000256" key="1">
    <source>
        <dbReference type="SAM" id="MobiDB-lite"/>
    </source>
</evidence>
<proteinExistence type="predicted"/>
<dbReference type="InterPro" id="IPR025295">
    <property type="entry name" value="eCIS_core_dom"/>
</dbReference>
<name>A0A944D875_DENI1</name>
<organism evidence="3 4">
    <name type="scientific">Denitromonas iodatirespirans</name>
    <dbReference type="NCBI Taxonomy" id="2795389"/>
    <lineage>
        <taxon>Bacteria</taxon>
        <taxon>Pseudomonadati</taxon>
        <taxon>Pseudomonadota</taxon>
        <taxon>Betaproteobacteria</taxon>
        <taxon>Rhodocyclales</taxon>
        <taxon>Zoogloeaceae</taxon>
        <taxon>Denitromonas</taxon>
    </lineage>
</organism>
<reference evidence="4" key="1">
    <citation type="journal article" date="2022" name="ISME J.">
        <title>Genetic and phylogenetic analysis of dissimilatory iodate-reducing bacteria identifies potential niches across the world's oceans.</title>
        <authorList>
            <person name="Reyes-Umana V."/>
            <person name="Henning Z."/>
            <person name="Lee K."/>
            <person name="Barnum T.P."/>
            <person name="Coates J.D."/>
        </authorList>
    </citation>
    <scope>NUCLEOTIDE SEQUENCE [LARGE SCALE GENOMIC DNA]</scope>
    <source>
        <strain evidence="4">IR12</strain>
    </source>
</reference>
<dbReference type="Gene3D" id="3.30.1330.60">
    <property type="entry name" value="OmpA-like domain"/>
    <property type="match status" value="1"/>
</dbReference>
<dbReference type="SUPFAM" id="SSF103088">
    <property type="entry name" value="OmpA-like"/>
    <property type="match status" value="1"/>
</dbReference>